<sequence length="208" mass="21614">MKFPVVLSLLAAIAYAGVISKQAGTLLLSASDLNQDIHIHTTGDVIPADCYWDGTAPFCAGACGPGYQECGRSADGGGKTCVTGTKAMCCSQSCPAMQFAESARVQPPRKKAVEALGSCYWEGTAPFCDGSCSRGYNECARSENGDGASCVTGSKAFCCTKECPNNVAHQKPLSASRIAAHTSDFCVNGEKLWCAPGATSNEECRCAP</sequence>
<reference evidence="2 3" key="1">
    <citation type="submission" date="2019-04" db="EMBL/GenBank/DDBJ databases">
        <title>High contiguity whole genome sequence and gene annotation resource for two Venturia nashicola isolates.</title>
        <authorList>
            <person name="Prokchorchik M."/>
            <person name="Won K."/>
            <person name="Lee Y."/>
            <person name="Choi E.D."/>
            <person name="Segonzac C."/>
            <person name="Sohn K.H."/>
        </authorList>
    </citation>
    <scope>NUCLEOTIDE SEQUENCE [LARGE SCALE GENOMIC DNA]</scope>
    <source>
        <strain evidence="2 3">PRI2</strain>
    </source>
</reference>
<evidence type="ECO:0000256" key="1">
    <source>
        <dbReference type="SAM" id="SignalP"/>
    </source>
</evidence>
<gene>
    <name evidence="2" type="ORF">E6O75_ATG07347</name>
</gene>
<protein>
    <submittedName>
        <fullName evidence="2">Uncharacterized protein</fullName>
    </submittedName>
</protein>
<proteinExistence type="predicted"/>
<accession>A0A4Z1NUS0</accession>
<comment type="caution">
    <text evidence="2">The sequence shown here is derived from an EMBL/GenBank/DDBJ whole genome shotgun (WGS) entry which is preliminary data.</text>
</comment>
<name>A0A4Z1NUS0_9PEZI</name>
<dbReference type="AlphaFoldDB" id="A0A4Z1NUS0"/>
<evidence type="ECO:0000313" key="2">
    <source>
        <dbReference type="EMBL" id="TID19887.1"/>
    </source>
</evidence>
<keyword evidence="3" id="KW-1185">Reference proteome</keyword>
<dbReference type="PANTHER" id="PTHR35180:SF4">
    <property type="entry name" value="PROTEIN CBG06219"/>
    <property type="match status" value="1"/>
</dbReference>
<dbReference type="OrthoDB" id="6127264at2759"/>
<evidence type="ECO:0000313" key="3">
    <source>
        <dbReference type="Proteomes" id="UP000298493"/>
    </source>
</evidence>
<dbReference type="EMBL" id="SNSC02000011">
    <property type="protein sequence ID" value="TID19887.1"/>
    <property type="molecule type" value="Genomic_DNA"/>
</dbReference>
<feature type="chain" id="PRO_5021407496" evidence="1">
    <location>
        <begin position="17"/>
        <end position="208"/>
    </location>
</feature>
<keyword evidence="1" id="KW-0732">Signal</keyword>
<organism evidence="2 3">
    <name type="scientific">Venturia nashicola</name>
    <dbReference type="NCBI Taxonomy" id="86259"/>
    <lineage>
        <taxon>Eukaryota</taxon>
        <taxon>Fungi</taxon>
        <taxon>Dikarya</taxon>
        <taxon>Ascomycota</taxon>
        <taxon>Pezizomycotina</taxon>
        <taxon>Dothideomycetes</taxon>
        <taxon>Pleosporomycetidae</taxon>
        <taxon>Venturiales</taxon>
        <taxon>Venturiaceae</taxon>
        <taxon>Venturia</taxon>
    </lineage>
</organism>
<feature type="signal peptide" evidence="1">
    <location>
        <begin position="1"/>
        <end position="16"/>
    </location>
</feature>
<dbReference type="PANTHER" id="PTHR35180">
    <property type="entry name" value="PROTEIN CBG06219"/>
    <property type="match status" value="1"/>
</dbReference>
<dbReference type="Proteomes" id="UP000298493">
    <property type="component" value="Unassembled WGS sequence"/>
</dbReference>